<protein>
    <submittedName>
        <fullName evidence="1">Uncharacterized protein</fullName>
    </submittedName>
</protein>
<accession>A0A075B566</accession>
<dbReference type="AlphaFoldDB" id="A0A075B566"/>
<dbReference type="Proteomes" id="UP000030755">
    <property type="component" value="Unassembled WGS sequence"/>
</dbReference>
<keyword evidence="2" id="KW-1185">Reference proteome</keyword>
<reference evidence="1 2" key="1">
    <citation type="journal article" date="2013" name="Curr. Biol.">
        <title>Shared signatures of parasitism and phylogenomics unite Cryptomycota and microsporidia.</title>
        <authorList>
            <person name="James T.Y."/>
            <person name="Pelin A."/>
            <person name="Bonen L."/>
            <person name="Ahrendt S."/>
            <person name="Sain D."/>
            <person name="Corradi N."/>
            <person name="Stajich J.E."/>
        </authorList>
    </citation>
    <scope>NUCLEOTIDE SEQUENCE [LARGE SCALE GENOMIC DNA]</scope>
    <source>
        <strain evidence="1 2">CSF55</strain>
    </source>
</reference>
<evidence type="ECO:0000313" key="1">
    <source>
        <dbReference type="EMBL" id="EPZ36793.1"/>
    </source>
</evidence>
<sequence>MFVNNRCMKVEDAIKNDQKVKLILKNGGNEFALCEGDDTYLYSKFATGYDIKDTGGLKALCKVDETKQWMSLSYIKEKWNYISMDKIGNASFKDNKWRVSVTFVEKHSDGKVNDLCYVVRHDGVWLMYHIHEAFKIVYV</sequence>
<gene>
    <name evidence="1" type="ORF">O9G_004585</name>
</gene>
<evidence type="ECO:0000313" key="2">
    <source>
        <dbReference type="Proteomes" id="UP000030755"/>
    </source>
</evidence>
<proteinExistence type="predicted"/>
<dbReference type="HOGENOM" id="CLU_1846237_0_0_1"/>
<organism evidence="1 2">
    <name type="scientific">Rozella allomycis (strain CSF55)</name>
    <dbReference type="NCBI Taxonomy" id="988480"/>
    <lineage>
        <taxon>Eukaryota</taxon>
        <taxon>Fungi</taxon>
        <taxon>Fungi incertae sedis</taxon>
        <taxon>Cryptomycota</taxon>
        <taxon>Cryptomycota incertae sedis</taxon>
        <taxon>Rozella</taxon>
    </lineage>
</organism>
<dbReference type="EMBL" id="KE560431">
    <property type="protein sequence ID" value="EPZ36793.1"/>
    <property type="molecule type" value="Genomic_DNA"/>
</dbReference>
<name>A0A075B566_ROZAC</name>